<dbReference type="STRING" id="1026882.MAMP_00203"/>
<name>F5T1G8_9GAMM</name>
<gene>
    <name evidence="1" type="ORF">MAMP_00203</name>
</gene>
<comment type="caution">
    <text evidence="1">The sequence shown here is derived from an EMBL/GenBank/DDBJ whole genome shotgun (WGS) entry which is preliminary data.</text>
</comment>
<sequence>MGGETYVLRRMKSLQVTFKQYRLTQALSRIVTRYLYNIFALRVREEVAGKLFKKGA</sequence>
<dbReference type="AlphaFoldDB" id="F5T1G8"/>
<keyword evidence="2" id="KW-1185">Reference proteome</keyword>
<organism evidence="1 2">
    <name type="scientific">Methylophaga aminisulfidivorans MP</name>
    <dbReference type="NCBI Taxonomy" id="1026882"/>
    <lineage>
        <taxon>Bacteria</taxon>
        <taxon>Pseudomonadati</taxon>
        <taxon>Pseudomonadota</taxon>
        <taxon>Gammaproteobacteria</taxon>
        <taxon>Thiotrichales</taxon>
        <taxon>Piscirickettsiaceae</taxon>
        <taxon>Methylophaga</taxon>
    </lineage>
</organism>
<accession>F5T1G8</accession>
<reference evidence="1" key="1">
    <citation type="journal article" date="2011" name="J. Bacteriol.">
        <title>Draft genome sequence of Methylophaga aminisulfidivorans MP T.</title>
        <authorList>
            <person name="Han G.H."/>
            <person name="Kim W."/>
            <person name="Chun J."/>
            <person name="Kim S.W."/>
        </authorList>
    </citation>
    <scope>NUCLEOTIDE SEQUENCE [LARGE SCALE GENOMIC DNA]</scope>
    <source>
        <strain evidence="1">MP</strain>
    </source>
</reference>
<dbReference type="EMBL" id="AFIG01000003">
    <property type="protein sequence ID" value="EGL53064.1"/>
    <property type="molecule type" value="Genomic_DNA"/>
</dbReference>
<proteinExistence type="predicted"/>
<protein>
    <submittedName>
        <fullName evidence="1">Uncharacterized protein</fullName>
    </submittedName>
</protein>
<evidence type="ECO:0000313" key="2">
    <source>
        <dbReference type="Proteomes" id="UP000003544"/>
    </source>
</evidence>
<dbReference type="Proteomes" id="UP000003544">
    <property type="component" value="Unassembled WGS sequence"/>
</dbReference>
<evidence type="ECO:0000313" key="1">
    <source>
        <dbReference type="EMBL" id="EGL53064.1"/>
    </source>
</evidence>